<keyword evidence="11" id="KW-1185">Reference proteome</keyword>
<comment type="caution">
    <text evidence="10">The sequence shown here is derived from an EMBL/GenBank/DDBJ whole genome shotgun (WGS) entry which is preliminary data.</text>
</comment>
<dbReference type="Pfam" id="PF00005">
    <property type="entry name" value="ABC_tran"/>
    <property type="match status" value="1"/>
</dbReference>
<dbReference type="GO" id="GO:0005524">
    <property type="term" value="F:ATP binding"/>
    <property type="evidence" value="ECO:0007669"/>
    <property type="project" value="UniProtKB-KW"/>
</dbReference>
<dbReference type="InterPro" id="IPR017871">
    <property type="entry name" value="ABC_transporter-like_CS"/>
</dbReference>
<comment type="subcellular location">
    <subcellularLocation>
        <location evidence="1">Cell membrane</location>
        <topology evidence="1">Peripheral membrane protein</topology>
    </subcellularLocation>
</comment>
<dbReference type="OrthoDB" id="5193808at2"/>
<dbReference type="CDD" id="cd03263">
    <property type="entry name" value="ABC_subfamily_A"/>
    <property type="match status" value="1"/>
</dbReference>
<dbReference type="GO" id="GO:0005886">
    <property type="term" value="C:plasma membrane"/>
    <property type="evidence" value="ECO:0007669"/>
    <property type="project" value="UniProtKB-SubCell"/>
</dbReference>
<evidence type="ECO:0000313" key="10">
    <source>
        <dbReference type="EMBL" id="RQN08782.1"/>
    </source>
</evidence>
<keyword evidence="5 10" id="KW-0067">ATP-binding</keyword>
<evidence type="ECO:0000256" key="7">
    <source>
        <dbReference type="ARBA" id="ARBA00023136"/>
    </source>
</evidence>
<dbReference type="InterPro" id="IPR003439">
    <property type="entry name" value="ABC_transporter-like_ATP-bd"/>
</dbReference>
<keyword evidence="8" id="KW-0046">Antibiotic resistance</keyword>
<dbReference type="PANTHER" id="PTHR42711">
    <property type="entry name" value="ABC TRANSPORTER ATP-BINDING PROTEIN"/>
    <property type="match status" value="1"/>
</dbReference>
<dbReference type="PROSITE" id="PS00211">
    <property type="entry name" value="ABC_TRANSPORTER_1"/>
    <property type="match status" value="1"/>
</dbReference>
<dbReference type="RefSeq" id="WP_124236237.1">
    <property type="nucleotide sequence ID" value="NZ_JBHUFI010000003.1"/>
</dbReference>
<dbReference type="InterPro" id="IPR050763">
    <property type="entry name" value="ABC_transporter_ATP-binding"/>
</dbReference>
<evidence type="ECO:0000313" key="11">
    <source>
        <dbReference type="Proteomes" id="UP000275225"/>
    </source>
</evidence>
<keyword evidence="7" id="KW-0472">Membrane</keyword>
<organism evidence="10 11">
    <name type="scientific">Aeromicrobium camelliae</name>
    <dbReference type="NCBI Taxonomy" id="1538144"/>
    <lineage>
        <taxon>Bacteria</taxon>
        <taxon>Bacillati</taxon>
        <taxon>Actinomycetota</taxon>
        <taxon>Actinomycetes</taxon>
        <taxon>Propionibacteriales</taxon>
        <taxon>Nocardioidaceae</taxon>
        <taxon>Aeromicrobium</taxon>
    </lineage>
</organism>
<keyword evidence="3" id="KW-1003">Cell membrane</keyword>
<keyword evidence="6" id="KW-1278">Translocase</keyword>
<evidence type="ECO:0000256" key="1">
    <source>
        <dbReference type="ARBA" id="ARBA00004202"/>
    </source>
</evidence>
<dbReference type="Gene3D" id="3.40.50.300">
    <property type="entry name" value="P-loop containing nucleotide triphosphate hydrolases"/>
    <property type="match status" value="1"/>
</dbReference>
<dbReference type="AlphaFoldDB" id="A0A3N6WUV6"/>
<feature type="domain" description="ABC transporter" evidence="9">
    <location>
        <begin position="4"/>
        <end position="229"/>
    </location>
</feature>
<dbReference type="InterPro" id="IPR003593">
    <property type="entry name" value="AAA+_ATPase"/>
</dbReference>
<evidence type="ECO:0000256" key="2">
    <source>
        <dbReference type="ARBA" id="ARBA00022448"/>
    </source>
</evidence>
<dbReference type="FunFam" id="3.40.50.300:FF:000589">
    <property type="entry name" value="ABC transporter, ATP-binding subunit"/>
    <property type="match status" value="1"/>
</dbReference>
<dbReference type="Proteomes" id="UP000275225">
    <property type="component" value="Unassembled WGS sequence"/>
</dbReference>
<dbReference type="PROSITE" id="PS50893">
    <property type="entry name" value="ABC_TRANSPORTER_2"/>
    <property type="match status" value="1"/>
</dbReference>
<evidence type="ECO:0000256" key="5">
    <source>
        <dbReference type="ARBA" id="ARBA00022840"/>
    </source>
</evidence>
<evidence type="ECO:0000256" key="6">
    <source>
        <dbReference type="ARBA" id="ARBA00022967"/>
    </source>
</evidence>
<evidence type="ECO:0000256" key="3">
    <source>
        <dbReference type="ARBA" id="ARBA00022475"/>
    </source>
</evidence>
<protein>
    <submittedName>
        <fullName evidence="10">ABC transporter ATP-binding protein</fullName>
    </submittedName>
</protein>
<dbReference type="InterPro" id="IPR027417">
    <property type="entry name" value="P-loop_NTPase"/>
</dbReference>
<proteinExistence type="predicted"/>
<accession>A0A3N6WUV6</accession>
<dbReference type="SMART" id="SM00382">
    <property type="entry name" value="AAA"/>
    <property type="match status" value="1"/>
</dbReference>
<dbReference type="EMBL" id="RQJX01000005">
    <property type="protein sequence ID" value="RQN08782.1"/>
    <property type="molecule type" value="Genomic_DNA"/>
</dbReference>
<evidence type="ECO:0000256" key="4">
    <source>
        <dbReference type="ARBA" id="ARBA00022741"/>
    </source>
</evidence>
<dbReference type="GO" id="GO:0016887">
    <property type="term" value="F:ATP hydrolysis activity"/>
    <property type="evidence" value="ECO:0007669"/>
    <property type="project" value="InterPro"/>
</dbReference>
<evidence type="ECO:0000259" key="9">
    <source>
        <dbReference type="PROSITE" id="PS50893"/>
    </source>
</evidence>
<name>A0A3N6WUV6_9ACTN</name>
<evidence type="ECO:0000256" key="8">
    <source>
        <dbReference type="ARBA" id="ARBA00023251"/>
    </source>
</evidence>
<gene>
    <name evidence="10" type="ORF">EHW97_05910</name>
</gene>
<dbReference type="SUPFAM" id="SSF52540">
    <property type="entry name" value="P-loop containing nucleoside triphosphate hydrolases"/>
    <property type="match status" value="1"/>
</dbReference>
<reference evidence="10 11" key="1">
    <citation type="submission" date="2018-11" db="EMBL/GenBank/DDBJ databases">
        <authorList>
            <person name="Li F."/>
        </authorList>
    </citation>
    <scope>NUCLEOTIDE SEQUENCE [LARGE SCALE GENOMIC DNA]</scope>
    <source>
        <strain evidence="10 11">YS17T</strain>
    </source>
</reference>
<sequence>MTMIEVRGLRKTFGDVVAVDDISLSVEEGEILGVLGPNGAGKTTTVESIAGLVRPDTGTVRVAGLDPLTRRRELTRVLGVQLQEAALQDKITVAEALDLYAAFYERPADGRELAEGLGLGSKLDTRFAKLSGGQKQRLSIALALIGRPRVALLDELTTGLDPQSRRNVWELVERVRADGTTIVLVTHFMEEAERLCDRLALIAGGRVVAIDTPAGLISSTEAPTVMSFRPDGPVDLARLTAIDGVADAREQGAGIELRATDGAVIEVLDRLRADGVRFTQLRVVESSLDDAYVRLVGATREESEEVSA</sequence>
<dbReference type="GO" id="GO:0046677">
    <property type="term" value="P:response to antibiotic"/>
    <property type="evidence" value="ECO:0007669"/>
    <property type="project" value="UniProtKB-KW"/>
</dbReference>
<dbReference type="PANTHER" id="PTHR42711:SF16">
    <property type="entry name" value="ABC TRANSPORTER ATP-BINDING PROTEIN"/>
    <property type="match status" value="1"/>
</dbReference>
<keyword evidence="2" id="KW-0813">Transport</keyword>
<keyword evidence="4" id="KW-0547">Nucleotide-binding</keyword>